<comment type="subcellular location">
    <subcellularLocation>
        <location evidence="1">Cell membrane</location>
    </subcellularLocation>
</comment>
<evidence type="ECO:0000256" key="1">
    <source>
        <dbReference type="ARBA" id="ARBA00004236"/>
    </source>
</evidence>
<dbReference type="Gene3D" id="2.60.40.10">
    <property type="entry name" value="Immunoglobulins"/>
    <property type="match status" value="2"/>
</dbReference>
<dbReference type="GO" id="GO:0043005">
    <property type="term" value="C:neuron projection"/>
    <property type="evidence" value="ECO:0007669"/>
    <property type="project" value="TreeGrafter"/>
</dbReference>
<dbReference type="InterPro" id="IPR003598">
    <property type="entry name" value="Ig_sub2"/>
</dbReference>
<evidence type="ECO:0000256" key="8">
    <source>
        <dbReference type="ARBA" id="ARBA00023319"/>
    </source>
</evidence>
<dbReference type="InterPro" id="IPR007110">
    <property type="entry name" value="Ig-like_dom"/>
</dbReference>
<dbReference type="Pfam" id="PF13927">
    <property type="entry name" value="Ig_3"/>
    <property type="match status" value="1"/>
</dbReference>
<dbReference type="PROSITE" id="PS50835">
    <property type="entry name" value="IG_LIKE"/>
    <property type="match status" value="2"/>
</dbReference>
<evidence type="ECO:0000256" key="7">
    <source>
        <dbReference type="ARBA" id="ARBA00023180"/>
    </source>
</evidence>
<dbReference type="GO" id="GO:0005886">
    <property type="term" value="C:plasma membrane"/>
    <property type="evidence" value="ECO:0007669"/>
    <property type="project" value="UniProtKB-SubCell"/>
</dbReference>
<keyword evidence="8" id="KW-0393">Immunoglobulin domain</keyword>
<reference evidence="11" key="1">
    <citation type="submission" date="2011-08" db="EMBL/GenBank/DDBJ databases">
        <authorList>
            <person name="Rombauts S."/>
        </authorList>
    </citation>
    <scope>NUCLEOTIDE SEQUENCE</scope>
    <source>
        <strain evidence="11">London</strain>
    </source>
</reference>
<dbReference type="InterPro" id="IPR013098">
    <property type="entry name" value="Ig_I-set"/>
</dbReference>
<accession>T1JSX4</accession>
<evidence type="ECO:0000256" key="4">
    <source>
        <dbReference type="ARBA" id="ARBA00022737"/>
    </source>
</evidence>
<keyword evidence="4" id="KW-0677">Repeat</keyword>
<evidence type="ECO:0000256" key="6">
    <source>
        <dbReference type="ARBA" id="ARBA00023157"/>
    </source>
</evidence>
<keyword evidence="6" id="KW-1015">Disulfide bond</keyword>
<protein>
    <recommendedName>
        <fullName evidence="9">Ig-like domain-containing protein</fullName>
    </recommendedName>
</protein>
<keyword evidence="7" id="KW-0325">Glycoprotein</keyword>
<dbReference type="PANTHER" id="PTHR12231">
    <property type="entry name" value="CTX-RELATED TYPE I TRANSMEMBRANE PROTEIN"/>
    <property type="match status" value="1"/>
</dbReference>
<keyword evidence="11" id="KW-1185">Reference proteome</keyword>
<dbReference type="AlphaFoldDB" id="T1JSX4"/>
<sequence length="227" mass="25502">MITYDPGKESEPEFISTIPNLTVQVGRDAQLPCTVADLGSYKVAWLRVEDKGILTIHDHIITRNYRVGLTVTDNRNFLLTIKSVAESDKGGYMCQVNTVPMRSQVGYLDVVYPPTIIGDNRSDYVFNEGSNATLTCKAKGYPSPTILWKREDKKEIPLHNSQGKKYIVHNVTGETLTISRVTRVHMGAYLCIASNGIPNSVSRRFLLQVKCKSLVKYKQLMRFIVST</sequence>
<evidence type="ECO:0000313" key="11">
    <source>
        <dbReference type="Proteomes" id="UP000015104"/>
    </source>
</evidence>
<dbReference type="Proteomes" id="UP000015104">
    <property type="component" value="Unassembled WGS sequence"/>
</dbReference>
<dbReference type="InterPro" id="IPR013783">
    <property type="entry name" value="Ig-like_fold"/>
</dbReference>
<dbReference type="SMART" id="SM00409">
    <property type="entry name" value="IG"/>
    <property type="match status" value="2"/>
</dbReference>
<evidence type="ECO:0000256" key="3">
    <source>
        <dbReference type="ARBA" id="ARBA00022729"/>
    </source>
</evidence>
<dbReference type="PANTHER" id="PTHR12231:SF253">
    <property type="entry name" value="DPR-INTERACTING PROTEIN ETA, ISOFORM B-RELATED"/>
    <property type="match status" value="1"/>
</dbReference>
<organism evidence="10 11">
    <name type="scientific">Tetranychus urticae</name>
    <name type="common">Two-spotted spider mite</name>
    <dbReference type="NCBI Taxonomy" id="32264"/>
    <lineage>
        <taxon>Eukaryota</taxon>
        <taxon>Metazoa</taxon>
        <taxon>Ecdysozoa</taxon>
        <taxon>Arthropoda</taxon>
        <taxon>Chelicerata</taxon>
        <taxon>Arachnida</taxon>
        <taxon>Acari</taxon>
        <taxon>Acariformes</taxon>
        <taxon>Trombidiformes</taxon>
        <taxon>Prostigmata</taxon>
        <taxon>Eleutherengona</taxon>
        <taxon>Raphignathae</taxon>
        <taxon>Tetranychoidea</taxon>
        <taxon>Tetranychidae</taxon>
        <taxon>Tetranychus</taxon>
    </lineage>
</organism>
<dbReference type="EMBL" id="CAEY01000468">
    <property type="status" value="NOT_ANNOTATED_CDS"/>
    <property type="molecule type" value="Genomic_DNA"/>
</dbReference>
<dbReference type="InterPro" id="IPR051170">
    <property type="entry name" value="Neural/epithelial_adhesion"/>
</dbReference>
<evidence type="ECO:0000256" key="5">
    <source>
        <dbReference type="ARBA" id="ARBA00023136"/>
    </source>
</evidence>
<evidence type="ECO:0000256" key="2">
    <source>
        <dbReference type="ARBA" id="ARBA00022475"/>
    </source>
</evidence>
<dbReference type="InterPro" id="IPR036179">
    <property type="entry name" value="Ig-like_dom_sf"/>
</dbReference>
<evidence type="ECO:0000313" key="10">
    <source>
        <dbReference type="EnsemblMetazoa" id="tetur01g12070.1"/>
    </source>
</evidence>
<dbReference type="HOGENOM" id="CLU_027228_1_0_1"/>
<dbReference type="eggNOG" id="KOG3510">
    <property type="taxonomic scope" value="Eukaryota"/>
</dbReference>
<keyword evidence="5" id="KW-0472">Membrane</keyword>
<dbReference type="SMART" id="SM00408">
    <property type="entry name" value="IGc2"/>
    <property type="match status" value="2"/>
</dbReference>
<keyword evidence="3" id="KW-0732">Signal</keyword>
<keyword evidence="2" id="KW-1003">Cell membrane</keyword>
<dbReference type="EnsemblMetazoa" id="tetur01g12070.1">
    <property type="protein sequence ID" value="tetur01g12070.1"/>
    <property type="gene ID" value="tetur01g12070"/>
</dbReference>
<dbReference type="Pfam" id="PF07679">
    <property type="entry name" value="I-set"/>
    <property type="match status" value="1"/>
</dbReference>
<dbReference type="InterPro" id="IPR003599">
    <property type="entry name" value="Ig_sub"/>
</dbReference>
<evidence type="ECO:0000259" key="9">
    <source>
        <dbReference type="PROSITE" id="PS50835"/>
    </source>
</evidence>
<dbReference type="SUPFAM" id="SSF48726">
    <property type="entry name" value="Immunoglobulin"/>
    <property type="match status" value="2"/>
</dbReference>
<name>T1JSX4_TETUR</name>
<dbReference type="STRING" id="32264.T1JSX4"/>
<feature type="domain" description="Ig-like" evidence="9">
    <location>
        <begin position="114"/>
        <end position="202"/>
    </location>
</feature>
<feature type="domain" description="Ig-like" evidence="9">
    <location>
        <begin position="12"/>
        <end position="106"/>
    </location>
</feature>
<dbReference type="FunFam" id="2.60.40.10:FF:000328">
    <property type="entry name" value="CLUMA_CG000981, isoform A"/>
    <property type="match status" value="1"/>
</dbReference>
<reference evidence="10" key="2">
    <citation type="submission" date="2015-06" db="UniProtKB">
        <authorList>
            <consortium name="EnsemblMetazoa"/>
        </authorList>
    </citation>
    <scope>IDENTIFICATION</scope>
</reference>
<proteinExistence type="predicted"/>